<gene>
    <name evidence="2" type="ORF">NDU88_004103</name>
</gene>
<evidence type="ECO:0000256" key="1">
    <source>
        <dbReference type="SAM" id="MobiDB-lite"/>
    </source>
</evidence>
<reference evidence="2" key="1">
    <citation type="journal article" date="2022" name="bioRxiv">
        <title>Sequencing and chromosome-scale assembly of the giantPleurodeles waltlgenome.</title>
        <authorList>
            <person name="Brown T."/>
            <person name="Elewa A."/>
            <person name="Iarovenko S."/>
            <person name="Subramanian E."/>
            <person name="Araus A.J."/>
            <person name="Petzold A."/>
            <person name="Susuki M."/>
            <person name="Suzuki K.-i.T."/>
            <person name="Hayashi T."/>
            <person name="Toyoda A."/>
            <person name="Oliveira C."/>
            <person name="Osipova E."/>
            <person name="Leigh N.D."/>
            <person name="Simon A."/>
            <person name="Yun M.H."/>
        </authorList>
    </citation>
    <scope>NUCLEOTIDE SEQUENCE</scope>
    <source>
        <strain evidence="2">20211129_DDA</strain>
        <tissue evidence="2">Liver</tissue>
    </source>
</reference>
<protein>
    <submittedName>
        <fullName evidence="2">Uncharacterized protein</fullName>
    </submittedName>
</protein>
<sequence>MEEGTTEKPPMAEEAKQAPRRAFADMVAFGKRGQSSLTSRGGRPIEREENTEAALSNVTTWSDHSDLSDSEFELPIVTARMADDLL</sequence>
<evidence type="ECO:0000313" key="2">
    <source>
        <dbReference type="EMBL" id="KAJ1208720.1"/>
    </source>
</evidence>
<feature type="region of interest" description="Disordered" evidence="1">
    <location>
        <begin position="1"/>
        <end position="20"/>
    </location>
</feature>
<proteinExistence type="predicted"/>
<keyword evidence="3" id="KW-1185">Reference proteome</keyword>
<dbReference type="Proteomes" id="UP001066276">
    <property type="component" value="Chromosome 1_2"/>
</dbReference>
<evidence type="ECO:0000313" key="3">
    <source>
        <dbReference type="Proteomes" id="UP001066276"/>
    </source>
</evidence>
<feature type="region of interest" description="Disordered" evidence="1">
    <location>
        <begin position="29"/>
        <end position="51"/>
    </location>
</feature>
<comment type="caution">
    <text evidence="2">The sequence shown here is derived from an EMBL/GenBank/DDBJ whole genome shotgun (WGS) entry which is preliminary data.</text>
</comment>
<name>A0AAV7W751_PLEWA</name>
<dbReference type="AlphaFoldDB" id="A0AAV7W751"/>
<organism evidence="2 3">
    <name type="scientific">Pleurodeles waltl</name>
    <name type="common">Iberian ribbed newt</name>
    <dbReference type="NCBI Taxonomy" id="8319"/>
    <lineage>
        <taxon>Eukaryota</taxon>
        <taxon>Metazoa</taxon>
        <taxon>Chordata</taxon>
        <taxon>Craniata</taxon>
        <taxon>Vertebrata</taxon>
        <taxon>Euteleostomi</taxon>
        <taxon>Amphibia</taxon>
        <taxon>Batrachia</taxon>
        <taxon>Caudata</taxon>
        <taxon>Salamandroidea</taxon>
        <taxon>Salamandridae</taxon>
        <taxon>Pleurodelinae</taxon>
        <taxon>Pleurodeles</taxon>
    </lineage>
</organism>
<dbReference type="EMBL" id="JANPWB010000002">
    <property type="protein sequence ID" value="KAJ1208720.1"/>
    <property type="molecule type" value="Genomic_DNA"/>
</dbReference>
<accession>A0AAV7W751</accession>